<dbReference type="InterPro" id="IPR045402">
    <property type="entry name" value="GAP1-N2"/>
</dbReference>
<dbReference type="RefSeq" id="WP_085086797.1">
    <property type="nucleotide sequence ID" value="NZ_FXAK01000006.1"/>
</dbReference>
<dbReference type="EMBL" id="FXAK01000006">
    <property type="protein sequence ID" value="SMF55164.1"/>
    <property type="molecule type" value="Genomic_DNA"/>
</dbReference>
<feature type="domain" description="GTPase-associated protein 1 middle" evidence="2">
    <location>
        <begin position="157"/>
        <end position="253"/>
    </location>
</feature>
<gene>
    <name evidence="3" type="ORF">SAMN02982917_3049</name>
</gene>
<dbReference type="AlphaFoldDB" id="A0A1X7FMU2"/>
<evidence type="ECO:0000259" key="2">
    <source>
        <dbReference type="Pfam" id="PF20014"/>
    </source>
</evidence>
<reference evidence="3 4" key="1">
    <citation type="submission" date="2017-04" db="EMBL/GenBank/DDBJ databases">
        <authorList>
            <person name="Afonso C.L."/>
            <person name="Miller P.J."/>
            <person name="Scott M.A."/>
            <person name="Spackman E."/>
            <person name="Goraichik I."/>
            <person name="Dimitrov K.M."/>
            <person name="Suarez D.L."/>
            <person name="Swayne D.E."/>
        </authorList>
    </citation>
    <scope>NUCLEOTIDE SEQUENCE [LARGE SCALE GENOMIC DNA]</scope>
    <source>
        <strain evidence="3 4">A2P</strain>
    </source>
</reference>
<sequence length="865" mass="94363">MREALQLYYTSSRLGLGGGAGFQIRASSPGIDPADARVIVERSAYRRPFTDNEPQGVMDYDTVFPVAFRFYPLPSGRFGLTRVSYAGEDYSGRSGNLFAHTLVVEAAPGDEVWPADLFDHSHWRRSLDPGEDARAPEPLLPVLIRSRGGFTAAQLGRFLKSRKGRPERLRHMVRAILLAADTGRTLVLRDGDTERMQWIACLHRCFPHTIAWTLPFSSYEFEAMGSPLITGTVERTDFSFDETERSYEHVMIDEIRGLHSENPIGEKERNAAAYADLVVGLLLDDAHRLDDFYAFATSFGVTEAGPALCTIGALFSFSLGQAAAALHPRLPELARFALQHRQSENWDWMAGYLGPSLNAWAAGGSFDDKLLAVQFAAACASGGGDAFANAWRTLVLAAMEREGGAAALETAERTLDAELHGAGRRKAEAVLQPAFIDTLVERIPHTRLEGAMLAIAMIAQSLGATGRAPAHDEPEYVQLVSAVVGKPGSAPAVLSALLRDAHDAAAVSAVCRIAQDLDDTLLPTVGEALVDRLARTANDDDIRSRLPDQLISAEWRALIGRARAPADAYLSHRHAVIDRLASARRSPFDEDLHRDLLAWLAPRLDKAALRSLAIDLLKRREFRHLPEVWRSQALDAFNAELRLDTSNGRELSWLVEEAALCGHTLRPDWLRLHRLLDAARAAPASTPGALAAAVSDAMCDIAATVDGDYQRIVTVLLGSAAFHEAHDHVAVARILFVPDRAPALMQAYGQWIGGLRRAPGRLGDIAAAWIEDGRIAGSDTCLLWPKVCRELAAALVRLDTAGHDMAVRQLDGPAGHRRSRAVEQRRADLRQAVEDINNSLGGLVRGKMNSLKMAARRALGIIPPK</sequence>
<evidence type="ECO:0000313" key="3">
    <source>
        <dbReference type="EMBL" id="SMF55164.1"/>
    </source>
</evidence>
<evidence type="ECO:0000313" key="4">
    <source>
        <dbReference type="Proteomes" id="UP000192936"/>
    </source>
</evidence>
<dbReference type="Pfam" id="PF20014">
    <property type="entry name" value="GAP1-M"/>
    <property type="match status" value="1"/>
</dbReference>
<proteinExistence type="predicted"/>
<dbReference type="STRING" id="286727.SAMN02982917_3049"/>
<dbReference type="InterPro" id="IPR045401">
    <property type="entry name" value="GAP1-M"/>
</dbReference>
<dbReference type="OrthoDB" id="167038at2"/>
<accession>A0A1X7FMU2</accession>
<evidence type="ECO:0000259" key="1">
    <source>
        <dbReference type="Pfam" id="PF20013"/>
    </source>
</evidence>
<dbReference type="Proteomes" id="UP000192936">
    <property type="component" value="Unassembled WGS sequence"/>
</dbReference>
<organism evidence="3 4">
    <name type="scientific">Azospirillum oryzae</name>
    <dbReference type="NCBI Taxonomy" id="286727"/>
    <lineage>
        <taxon>Bacteria</taxon>
        <taxon>Pseudomonadati</taxon>
        <taxon>Pseudomonadota</taxon>
        <taxon>Alphaproteobacteria</taxon>
        <taxon>Rhodospirillales</taxon>
        <taxon>Azospirillaceae</taxon>
        <taxon>Azospirillum</taxon>
    </lineage>
</organism>
<feature type="domain" description="GTPase-associated protein 1 N-terminal" evidence="1">
    <location>
        <begin position="6"/>
        <end position="137"/>
    </location>
</feature>
<dbReference type="Pfam" id="PF20013">
    <property type="entry name" value="GAP1-N2"/>
    <property type="match status" value="1"/>
</dbReference>
<protein>
    <submittedName>
        <fullName evidence="3">Uncharacterized protein</fullName>
    </submittedName>
</protein>
<name>A0A1X7FMU2_9PROT</name>